<dbReference type="EMBL" id="GG745338">
    <property type="protein sequence ID" value="KNE61377.1"/>
    <property type="molecule type" value="Genomic_DNA"/>
</dbReference>
<reference evidence="2 3" key="1">
    <citation type="submission" date="2009-11" db="EMBL/GenBank/DDBJ databases">
        <title>Annotation of Allomyces macrogynus ATCC 38327.</title>
        <authorList>
            <consortium name="The Broad Institute Genome Sequencing Platform"/>
            <person name="Russ C."/>
            <person name="Cuomo C."/>
            <person name="Burger G."/>
            <person name="Gray M.W."/>
            <person name="Holland P.W.H."/>
            <person name="King N."/>
            <person name="Lang F.B.F."/>
            <person name="Roger A.J."/>
            <person name="Ruiz-Trillo I."/>
            <person name="Young S.K."/>
            <person name="Zeng Q."/>
            <person name="Gargeya S."/>
            <person name="Fitzgerald M."/>
            <person name="Haas B."/>
            <person name="Abouelleil A."/>
            <person name="Alvarado L."/>
            <person name="Arachchi H.M."/>
            <person name="Berlin A."/>
            <person name="Chapman S.B."/>
            <person name="Gearin G."/>
            <person name="Goldberg J."/>
            <person name="Griggs A."/>
            <person name="Gujja S."/>
            <person name="Hansen M."/>
            <person name="Heiman D."/>
            <person name="Howarth C."/>
            <person name="Larimer J."/>
            <person name="Lui A."/>
            <person name="MacDonald P.J.P."/>
            <person name="McCowen C."/>
            <person name="Montmayeur A."/>
            <person name="Murphy C."/>
            <person name="Neiman D."/>
            <person name="Pearson M."/>
            <person name="Priest M."/>
            <person name="Roberts A."/>
            <person name="Saif S."/>
            <person name="Shea T."/>
            <person name="Sisk P."/>
            <person name="Stolte C."/>
            <person name="Sykes S."/>
            <person name="Wortman J."/>
            <person name="Nusbaum C."/>
            <person name="Birren B."/>
        </authorList>
    </citation>
    <scope>NUCLEOTIDE SEQUENCE [LARGE SCALE GENOMIC DNA]</scope>
    <source>
        <strain evidence="2 3">ATCC 38327</strain>
    </source>
</reference>
<dbReference type="Proteomes" id="UP000054350">
    <property type="component" value="Unassembled WGS sequence"/>
</dbReference>
<dbReference type="AlphaFoldDB" id="A0A0L0SG00"/>
<proteinExistence type="predicted"/>
<protein>
    <submittedName>
        <fullName evidence="2">Uncharacterized protein</fullName>
    </submittedName>
</protein>
<reference evidence="2 3" key="2">
    <citation type="submission" date="2009-11" db="EMBL/GenBank/DDBJ databases">
        <title>The Genome Sequence of Allomyces macrogynus strain ATCC 38327.</title>
        <authorList>
            <consortium name="The Broad Institute Genome Sequencing Platform"/>
            <person name="Russ C."/>
            <person name="Cuomo C."/>
            <person name="Shea T."/>
            <person name="Young S.K."/>
            <person name="Zeng Q."/>
            <person name="Koehrsen M."/>
            <person name="Haas B."/>
            <person name="Borodovsky M."/>
            <person name="Guigo R."/>
            <person name="Alvarado L."/>
            <person name="Berlin A."/>
            <person name="Borenstein D."/>
            <person name="Chen Z."/>
            <person name="Engels R."/>
            <person name="Freedman E."/>
            <person name="Gellesch M."/>
            <person name="Goldberg J."/>
            <person name="Griggs A."/>
            <person name="Gujja S."/>
            <person name="Heiman D."/>
            <person name="Hepburn T."/>
            <person name="Howarth C."/>
            <person name="Jen D."/>
            <person name="Larson L."/>
            <person name="Lewis B."/>
            <person name="Mehta T."/>
            <person name="Park D."/>
            <person name="Pearson M."/>
            <person name="Roberts A."/>
            <person name="Saif S."/>
            <person name="Shenoy N."/>
            <person name="Sisk P."/>
            <person name="Stolte C."/>
            <person name="Sykes S."/>
            <person name="Walk T."/>
            <person name="White J."/>
            <person name="Yandava C."/>
            <person name="Burger G."/>
            <person name="Gray M.W."/>
            <person name="Holland P.W.H."/>
            <person name="King N."/>
            <person name="Lang F.B.F."/>
            <person name="Roger A.J."/>
            <person name="Ruiz-Trillo I."/>
            <person name="Lander E."/>
            <person name="Nusbaum C."/>
        </authorList>
    </citation>
    <scope>NUCLEOTIDE SEQUENCE [LARGE SCALE GENOMIC DNA]</scope>
    <source>
        <strain evidence="2 3">ATCC 38327</strain>
    </source>
</reference>
<dbReference type="VEuPathDB" id="FungiDB:AMAG_18618"/>
<sequence length="212" mass="23890">MGMGTTMRTKCRRRGVRVSGHRERLLRCVTKCAMTMSMKTTRTITTTTCPCAGRQRPARCARPPVPSFVRPMVEMVSGRAHAEPLLRPAATGIGPRGMATTTAATHWRKKRRPITVRARARLPVRPRRVRASASVPRGTVTSRMTRRRRMTWMSTRAMRTTARLIPSPRRAGLARRHRWQRRGATRGSRNGRGGEVDRVEKVAMGGEVLCLR</sequence>
<feature type="region of interest" description="Disordered" evidence="1">
    <location>
        <begin position="169"/>
        <end position="196"/>
    </location>
</feature>
<name>A0A0L0SG00_ALLM3</name>
<keyword evidence="3" id="KW-1185">Reference proteome</keyword>
<accession>A0A0L0SG00</accession>
<organism evidence="2 3">
    <name type="scientific">Allomyces macrogynus (strain ATCC 38327)</name>
    <name type="common">Allomyces javanicus var. macrogynus</name>
    <dbReference type="NCBI Taxonomy" id="578462"/>
    <lineage>
        <taxon>Eukaryota</taxon>
        <taxon>Fungi</taxon>
        <taxon>Fungi incertae sedis</taxon>
        <taxon>Blastocladiomycota</taxon>
        <taxon>Blastocladiomycetes</taxon>
        <taxon>Blastocladiales</taxon>
        <taxon>Blastocladiaceae</taxon>
        <taxon>Allomyces</taxon>
    </lineage>
</organism>
<evidence type="ECO:0000256" key="1">
    <source>
        <dbReference type="SAM" id="MobiDB-lite"/>
    </source>
</evidence>
<evidence type="ECO:0000313" key="2">
    <source>
        <dbReference type="EMBL" id="KNE61377.1"/>
    </source>
</evidence>
<gene>
    <name evidence="2" type="ORF">AMAG_18618</name>
</gene>
<feature type="compositionally biased region" description="Basic residues" evidence="1">
    <location>
        <begin position="172"/>
        <end position="184"/>
    </location>
</feature>
<feature type="region of interest" description="Disordered" evidence="1">
    <location>
        <begin position="89"/>
        <end position="109"/>
    </location>
</feature>
<evidence type="ECO:0000313" key="3">
    <source>
        <dbReference type="Proteomes" id="UP000054350"/>
    </source>
</evidence>